<comment type="caution">
    <text evidence="2">The sequence shown here is derived from an EMBL/GenBank/DDBJ whole genome shotgun (WGS) entry which is preliminary data.</text>
</comment>
<reference evidence="2" key="1">
    <citation type="submission" date="2021-04" db="EMBL/GenBank/DDBJ databases">
        <title>Isolation and polyphasic classification of algal microorganism.</title>
        <authorList>
            <person name="Wang S."/>
        </authorList>
    </citation>
    <scope>NUCLEOTIDE SEQUENCE</scope>
    <source>
        <strain evidence="2">720a</strain>
    </source>
</reference>
<proteinExistence type="predicted"/>
<dbReference type="PANTHER" id="PTHR45398:SF1">
    <property type="entry name" value="ENZYME, PUTATIVE (JCVI)-RELATED"/>
    <property type="match status" value="1"/>
</dbReference>
<dbReference type="GO" id="GO:0003824">
    <property type="term" value="F:catalytic activity"/>
    <property type="evidence" value="ECO:0007669"/>
    <property type="project" value="InterPro"/>
</dbReference>
<evidence type="ECO:0000259" key="1">
    <source>
        <dbReference type="Pfam" id="PF00668"/>
    </source>
</evidence>
<dbReference type="InterPro" id="IPR023213">
    <property type="entry name" value="CAT-like_dom_sf"/>
</dbReference>
<gene>
    <name evidence="2" type="ORF">KCX74_20440</name>
</gene>
<keyword evidence="3" id="KW-1185">Reference proteome</keyword>
<dbReference type="SUPFAM" id="SSF52777">
    <property type="entry name" value="CoA-dependent acyltransferases"/>
    <property type="match status" value="2"/>
</dbReference>
<evidence type="ECO:0000313" key="2">
    <source>
        <dbReference type="EMBL" id="MBR7798363.1"/>
    </source>
</evidence>
<dbReference type="Gene3D" id="3.30.559.30">
    <property type="entry name" value="Nonribosomal peptide synthetase, condensation domain"/>
    <property type="match status" value="1"/>
</dbReference>
<dbReference type="Gene3D" id="3.30.559.10">
    <property type="entry name" value="Chloramphenicol acetyltransferase-like domain"/>
    <property type="match status" value="1"/>
</dbReference>
<dbReference type="Proteomes" id="UP000675284">
    <property type="component" value="Unassembled WGS sequence"/>
</dbReference>
<dbReference type="EMBL" id="JAGSOT010000139">
    <property type="protein sequence ID" value="MBR7798363.1"/>
    <property type="molecule type" value="Genomic_DNA"/>
</dbReference>
<accession>A0A941IC08</accession>
<dbReference type="Pfam" id="PF00668">
    <property type="entry name" value="Condensation"/>
    <property type="match status" value="1"/>
</dbReference>
<name>A0A941IC08_9BACI</name>
<dbReference type="NCBIfam" id="TIGR01720">
    <property type="entry name" value="NRPS-para261"/>
    <property type="match status" value="1"/>
</dbReference>
<dbReference type="AlphaFoldDB" id="A0A941IC08"/>
<evidence type="ECO:0000313" key="3">
    <source>
        <dbReference type="Proteomes" id="UP000675284"/>
    </source>
</evidence>
<dbReference type="GO" id="GO:0008610">
    <property type="term" value="P:lipid biosynthetic process"/>
    <property type="evidence" value="ECO:0007669"/>
    <property type="project" value="UniProtKB-ARBA"/>
</dbReference>
<feature type="non-terminal residue" evidence="2">
    <location>
        <position position="389"/>
    </location>
</feature>
<organism evidence="2 3">
    <name type="scientific">Virgibacillus salarius</name>
    <dbReference type="NCBI Taxonomy" id="447199"/>
    <lineage>
        <taxon>Bacteria</taxon>
        <taxon>Bacillati</taxon>
        <taxon>Bacillota</taxon>
        <taxon>Bacilli</taxon>
        <taxon>Bacillales</taxon>
        <taxon>Bacillaceae</taxon>
        <taxon>Virgibacillus</taxon>
    </lineage>
</organism>
<protein>
    <submittedName>
        <fullName evidence="2">Non-ribosomal peptide synthetase</fullName>
    </submittedName>
</protein>
<dbReference type="CDD" id="cd19534">
    <property type="entry name" value="E_NRPS"/>
    <property type="match status" value="1"/>
</dbReference>
<feature type="non-terminal residue" evidence="2">
    <location>
        <position position="1"/>
    </location>
</feature>
<dbReference type="PANTHER" id="PTHR45398">
    <property type="match status" value="1"/>
</dbReference>
<dbReference type="RefSeq" id="WP_246484940.1">
    <property type="nucleotide sequence ID" value="NZ_JAGSOT010000139.1"/>
</dbReference>
<feature type="domain" description="Condensation" evidence="1">
    <location>
        <begin position="1"/>
        <end position="350"/>
    </location>
</feature>
<sequence>QRGLDIENGPLVNVALFQTNEGDHLLFVIHHLVIDGVSWRILLEDFTEGYHQVSQEKEVAFQKKTNSFRDWGIYLTEQLHGDVLLEELEYWKQIGRAKGTGLPVDKKDQGYSNKAKYYRDVYIEISKEYTENLLKKTNKAYNTEINDILLTALGLAIHDWTAENQILLMLEGHGRETLEGDIDISRTIGWFTTHYPVLLELDKSNQIAVVIKHVKEILRHVPNKGIGYGILEYLEKDRDETFNHINSSIKFNYLGQFDENTKNGFFNMSTFSHGDSISLESERLFDIDISGMVSSHQLEFRFSYNSKKYHESTMKMVAASYKSYLLQIIEHCQKQTTTELTPSDYADQSLTLEELAELTKYYHSATIQDIYPLTPMQEGMLFHSLLDEH</sequence>
<dbReference type="InterPro" id="IPR010060">
    <property type="entry name" value="NRPS_synth"/>
</dbReference>
<dbReference type="InterPro" id="IPR001242">
    <property type="entry name" value="Condensation_dom"/>
</dbReference>